<proteinExistence type="predicted"/>
<evidence type="ECO:0000256" key="1">
    <source>
        <dbReference type="ARBA" id="ARBA00023002"/>
    </source>
</evidence>
<dbReference type="Gene3D" id="2.30.110.10">
    <property type="entry name" value="Electron Transport, Fmn-binding Protein, Chain A"/>
    <property type="match status" value="1"/>
</dbReference>
<dbReference type="RefSeq" id="WP_143447065.1">
    <property type="nucleotide sequence ID" value="NZ_FWXV01000012.1"/>
</dbReference>
<evidence type="ECO:0000313" key="4">
    <source>
        <dbReference type="EMBL" id="SMD25697.1"/>
    </source>
</evidence>
<dbReference type="InterPro" id="IPR011576">
    <property type="entry name" value="Pyridox_Oxase_N"/>
</dbReference>
<dbReference type="AlphaFoldDB" id="A0A1Y5Y709"/>
<dbReference type="GO" id="GO:0005829">
    <property type="term" value="C:cytosol"/>
    <property type="evidence" value="ECO:0007669"/>
    <property type="project" value="TreeGrafter"/>
</dbReference>
<dbReference type="PANTHER" id="PTHR35176:SF1">
    <property type="entry name" value="F420H(2)-DEPENDENT BILIVERDIN REDUCTASE"/>
    <property type="match status" value="1"/>
</dbReference>
<evidence type="ECO:0000313" key="5">
    <source>
        <dbReference type="Proteomes" id="UP000192674"/>
    </source>
</evidence>
<protein>
    <submittedName>
        <fullName evidence="4">PPOX class probable F420-dependent enzyme</fullName>
    </submittedName>
</protein>
<evidence type="ECO:0000256" key="2">
    <source>
        <dbReference type="SAM" id="MobiDB-lite"/>
    </source>
</evidence>
<organism evidence="4 5">
    <name type="scientific">Kibdelosporangium aridum</name>
    <dbReference type="NCBI Taxonomy" id="2030"/>
    <lineage>
        <taxon>Bacteria</taxon>
        <taxon>Bacillati</taxon>
        <taxon>Actinomycetota</taxon>
        <taxon>Actinomycetes</taxon>
        <taxon>Pseudonocardiales</taxon>
        <taxon>Pseudonocardiaceae</taxon>
        <taxon>Kibdelosporangium</taxon>
    </lineage>
</organism>
<dbReference type="InterPro" id="IPR052019">
    <property type="entry name" value="F420H2_bilvrd_red/Heme_oxyg"/>
</dbReference>
<dbReference type="EMBL" id="FWXV01000012">
    <property type="protein sequence ID" value="SMD25697.1"/>
    <property type="molecule type" value="Genomic_DNA"/>
</dbReference>
<gene>
    <name evidence="4" type="ORF">SAMN05661093_09278</name>
</gene>
<feature type="region of interest" description="Disordered" evidence="2">
    <location>
        <begin position="106"/>
        <end position="168"/>
    </location>
</feature>
<dbReference type="OrthoDB" id="162914at2"/>
<keyword evidence="5" id="KW-1185">Reference proteome</keyword>
<dbReference type="Pfam" id="PF01243">
    <property type="entry name" value="PNPOx_N"/>
    <property type="match status" value="1"/>
</dbReference>
<keyword evidence="1" id="KW-0560">Oxidoreductase</keyword>
<sequence length="185" mass="19490">MVTPQDTKTWPLSETIENFLDEPAIATLTTFRPDGSPHVVPVSFSWDADTRLVRIMVGAESKKAKNLIAAPGSRAAVCQAQGGGWVTLEGTATVTTEAERVAEGRKRYINRYRRPRPETGDGNGNGAPRRGPFGGGRPGGPGGGPGGGPFAGGGPGAGQRRRTDPLDSWQAVIEIAVDRVMSRNV</sequence>
<dbReference type="GO" id="GO:0016627">
    <property type="term" value="F:oxidoreductase activity, acting on the CH-CH group of donors"/>
    <property type="evidence" value="ECO:0007669"/>
    <property type="project" value="TreeGrafter"/>
</dbReference>
<dbReference type="PANTHER" id="PTHR35176">
    <property type="entry name" value="HEME OXYGENASE HI_0854-RELATED"/>
    <property type="match status" value="1"/>
</dbReference>
<name>A0A1Y5Y709_KIBAR</name>
<feature type="compositionally biased region" description="Gly residues" evidence="2">
    <location>
        <begin position="132"/>
        <end position="157"/>
    </location>
</feature>
<dbReference type="GO" id="GO:0070967">
    <property type="term" value="F:coenzyme F420 binding"/>
    <property type="evidence" value="ECO:0007669"/>
    <property type="project" value="TreeGrafter"/>
</dbReference>
<reference evidence="4 5" key="1">
    <citation type="submission" date="2017-04" db="EMBL/GenBank/DDBJ databases">
        <authorList>
            <person name="Afonso C.L."/>
            <person name="Miller P.J."/>
            <person name="Scott M.A."/>
            <person name="Spackman E."/>
            <person name="Goraichik I."/>
            <person name="Dimitrov K.M."/>
            <person name="Suarez D.L."/>
            <person name="Swayne D.E."/>
        </authorList>
    </citation>
    <scope>NUCLEOTIDE SEQUENCE [LARGE SCALE GENOMIC DNA]</scope>
    <source>
        <strain evidence="4 5">DSM 43828</strain>
    </source>
</reference>
<dbReference type="Proteomes" id="UP000192674">
    <property type="component" value="Unassembled WGS sequence"/>
</dbReference>
<evidence type="ECO:0000259" key="3">
    <source>
        <dbReference type="Pfam" id="PF01243"/>
    </source>
</evidence>
<dbReference type="InterPro" id="IPR012349">
    <property type="entry name" value="Split_barrel_FMN-bd"/>
</dbReference>
<dbReference type="SUPFAM" id="SSF50475">
    <property type="entry name" value="FMN-binding split barrel"/>
    <property type="match status" value="1"/>
</dbReference>
<feature type="domain" description="Pyridoxamine 5'-phosphate oxidase N-terminal" evidence="3">
    <location>
        <begin position="13"/>
        <end position="113"/>
    </location>
</feature>
<accession>A0A1Y5Y709</accession>